<evidence type="ECO:0000256" key="3">
    <source>
        <dbReference type="ARBA" id="ARBA00022777"/>
    </source>
</evidence>
<dbReference type="Proteomes" id="UP001221686">
    <property type="component" value="Unassembled WGS sequence"/>
</dbReference>
<keyword evidence="10" id="KW-1185">Reference proteome</keyword>
<protein>
    <submittedName>
        <fullName evidence="9">Serine/threonine-protein kinase</fullName>
    </submittedName>
</protein>
<dbReference type="PANTHER" id="PTHR43289">
    <property type="entry name" value="MITOGEN-ACTIVATED PROTEIN KINASE KINASE KINASE 20-RELATED"/>
    <property type="match status" value="1"/>
</dbReference>
<reference evidence="9 10" key="1">
    <citation type="submission" date="2022-11" db="EMBL/GenBank/DDBJ databases">
        <title>Minimal conservation of predation-associated metabolite biosynthetic gene clusters underscores biosynthetic potential of Myxococcota including descriptions for ten novel species: Archangium lansinium sp. nov., Myxococcus landrumus sp. nov., Nannocystis bai.</title>
        <authorList>
            <person name="Ahearne A."/>
            <person name="Stevens C."/>
            <person name="Dowd S."/>
        </authorList>
    </citation>
    <scope>NUCLEOTIDE SEQUENCE [LARGE SCALE GENOMIC DNA]</scope>
    <source>
        <strain evidence="9 10">BB15-2</strain>
    </source>
</reference>
<accession>A0ABT5DYC6</accession>
<dbReference type="InterPro" id="IPR017441">
    <property type="entry name" value="Protein_kinase_ATP_BS"/>
</dbReference>
<feature type="binding site" evidence="5">
    <location>
        <position position="92"/>
    </location>
    <ligand>
        <name>ATP</name>
        <dbReference type="ChEBI" id="CHEBI:30616"/>
    </ligand>
</feature>
<evidence type="ECO:0000256" key="7">
    <source>
        <dbReference type="SAM" id="Phobius"/>
    </source>
</evidence>
<dbReference type="PANTHER" id="PTHR43289:SF6">
    <property type="entry name" value="SERINE_THREONINE-PROTEIN KINASE NEKL-3"/>
    <property type="match status" value="1"/>
</dbReference>
<organism evidence="9 10">
    <name type="scientific">Nannocystis bainbridge</name>
    <dbReference type="NCBI Taxonomy" id="2995303"/>
    <lineage>
        <taxon>Bacteria</taxon>
        <taxon>Pseudomonadati</taxon>
        <taxon>Myxococcota</taxon>
        <taxon>Polyangia</taxon>
        <taxon>Nannocystales</taxon>
        <taxon>Nannocystaceae</taxon>
        <taxon>Nannocystis</taxon>
    </lineage>
</organism>
<evidence type="ECO:0000256" key="1">
    <source>
        <dbReference type="ARBA" id="ARBA00022679"/>
    </source>
</evidence>
<feature type="region of interest" description="Disordered" evidence="6">
    <location>
        <begin position="573"/>
        <end position="633"/>
    </location>
</feature>
<dbReference type="Pfam" id="PF00069">
    <property type="entry name" value="Pkinase"/>
    <property type="match status" value="1"/>
</dbReference>
<keyword evidence="4 5" id="KW-0067">ATP-binding</keyword>
<dbReference type="CDD" id="cd14014">
    <property type="entry name" value="STKc_PknB_like"/>
    <property type="match status" value="1"/>
</dbReference>
<sequence>MTYRATIALFGGVRTVPSSVRTMELEPETKVLPRGNADVAPSPPGEGSAPLHALQRIGRYEVVQRLGHGGMATVYLGRATGSAGFERVVAIKVIHQHLAAEPEFVGMFLDEAKIAARIHSPHVAGILDLGEDAGNYFMVLEYIDGETLSALLRQLRPTDDRLPLAVALQILADACEGLVAVHGLRDPDGRPYGLVHRDMSPQNLIVNFDGWTKIVDFGLVKATRLRNSNHTGHLRGKLAYMAPEQARGKPLSAGTDLFALGVIFWEMLTGRRLFAGEGDAETLESVMRCEVPPLRELRPDLPPGLDSLLQRALAPTPEERYPSAEAMLADIRALLRECGDTSEPRRALGAIMRHHFAEQAKYRMAAIRGASRGELRARPTSLGSAPLPAASLPLPGAADEQTQTRVLADARALAPVPDDMSSPTDRLAIVPTRRPWALWLALPLVGAGVAAVLLLFLLPRWNALPPEPASPPAPQPQPQVQPPRPSTVVWFVSTDPVGATVTVNKGPESVLAALAPQLEGQVTPLRLVVPYDDQAQLQLTVTHSGYKPTRRSLIPMNNENFVVELQPEAPAPVPTVAPVTNTLANPTPKKKPPGAKSPGAGGNDATPAASKSEKGEESELKDEPVFSPVKGGG</sequence>
<keyword evidence="3 9" id="KW-0418">Kinase</keyword>
<feature type="domain" description="Protein kinase" evidence="8">
    <location>
        <begin position="60"/>
        <end position="335"/>
    </location>
</feature>
<evidence type="ECO:0000256" key="5">
    <source>
        <dbReference type="PROSITE-ProRule" id="PRU10141"/>
    </source>
</evidence>
<evidence type="ECO:0000313" key="9">
    <source>
        <dbReference type="EMBL" id="MDC0718634.1"/>
    </source>
</evidence>
<dbReference type="RefSeq" id="WP_272087113.1">
    <property type="nucleotide sequence ID" value="NZ_JAQNDL010000001.1"/>
</dbReference>
<evidence type="ECO:0000313" key="10">
    <source>
        <dbReference type="Proteomes" id="UP001221686"/>
    </source>
</evidence>
<keyword evidence="7" id="KW-1133">Transmembrane helix</keyword>
<dbReference type="EMBL" id="JAQNDL010000001">
    <property type="protein sequence ID" value="MDC0718634.1"/>
    <property type="molecule type" value="Genomic_DNA"/>
</dbReference>
<dbReference type="PROSITE" id="PS00107">
    <property type="entry name" value="PROTEIN_KINASE_ATP"/>
    <property type="match status" value="1"/>
</dbReference>
<dbReference type="InterPro" id="IPR011009">
    <property type="entry name" value="Kinase-like_dom_sf"/>
</dbReference>
<dbReference type="PROSITE" id="PS50011">
    <property type="entry name" value="PROTEIN_KINASE_DOM"/>
    <property type="match status" value="1"/>
</dbReference>
<feature type="compositionally biased region" description="Basic and acidic residues" evidence="6">
    <location>
        <begin position="611"/>
        <end position="624"/>
    </location>
</feature>
<evidence type="ECO:0000256" key="4">
    <source>
        <dbReference type="ARBA" id="ARBA00022840"/>
    </source>
</evidence>
<proteinExistence type="predicted"/>
<dbReference type="GO" id="GO:0016301">
    <property type="term" value="F:kinase activity"/>
    <property type="evidence" value="ECO:0007669"/>
    <property type="project" value="UniProtKB-KW"/>
</dbReference>
<dbReference type="SUPFAM" id="SSF56112">
    <property type="entry name" value="Protein kinase-like (PK-like)"/>
    <property type="match status" value="1"/>
</dbReference>
<dbReference type="InterPro" id="IPR008266">
    <property type="entry name" value="Tyr_kinase_AS"/>
</dbReference>
<evidence type="ECO:0000259" key="8">
    <source>
        <dbReference type="PROSITE" id="PS50011"/>
    </source>
</evidence>
<feature type="transmembrane region" description="Helical" evidence="7">
    <location>
        <begin position="436"/>
        <end position="458"/>
    </location>
</feature>
<keyword evidence="7" id="KW-0472">Membrane</keyword>
<dbReference type="InterPro" id="IPR000719">
    <property type="entry name" value="Prot_kinase_dom"/>
</dbReference>
<evidence type="ECO:0000256" key="2">
    <source>
        <dbReference type="ARBA" id="ARBA00022741"/>
    </source>
</evidence>
<dbReference type="Gene3D" id="3.30.200.20">
    <property type="entry name" value="Phosphorylase Kinase, domain 1"/>
    <property type="match status" value="1"/>
</dbReference>
<comment type="caution">
    <text evidence="9">The sequence shown here is derived from an EMBL/GenBank/DDBJ whole genome shotgun (WGS) entry which is preliminary data.</text>
</comment>
<dbReference type="PROSITE" id="PS00109">
    <property type="entry name" value="PROTEIN_KINASE_TYR"/>
    <property type="match status" value="1"/>
</dbReference>
<name>A0ABT5DYC6_9BACT</name>
<keyword evidence="2 5" id="KW-0547">Nucleotide-binding</keyword>
<gene>
    <name evidence="9" type="ORF">POL25_17120</name>
</gene>
<keyword evidence="7" id="KW-0812">Transmembrane</keyword>
<feature type="region of interest" description="Disordered" evidence="6">
    <location>
        <begin position="375"/>
        <end position="394"/>
    </location>
</feature>
<feature type="compositionally biased region" description="Low complexity" evidence="6">
    <location>
        <begin position="381"/>
        <end position="394"/>
    </location>
</feature>
<keyword evidence="1" id="KW-0808">Transferase</keyword>
<evidence type="ECO:0000256" key="6">
    <source>
        <dbReference type="SAM" id="MobiDB-lite"/>
    </source>
</evidence>
<dbReference type="Gene3D" id="1.10.510.10">
    <property type="entry name" value="Transferase(Phosphotransferase) domain 1"/>
    <property type="match status" value="1"/>
</dbReference>